<protein>
    <recommendedName>
        <fullName evidence="1">RNA ligase 1</fullName>
        <ecNumber evidence="1">6.5.1.3</ecNumber>
    </recommendedName>
    <alternativeName>
        <fullName evidence="1">Rnl1</fullName>
    </alternativeName>
</protein>
<accession>A0A2I6UFW6</accession>
<feature type="binding site" evidence="1 4">
    <location>
        <position position="274"/>
    </location>
    <ligand>
        <name>Mg(2+)</name>
        <dbReference type="ChEBI" id="CHEBI:18420"/>
        <note>catalytic</note>
    </ligand>
</feature>
<reference evidence="9" key="1">
    <citation type="submission" date="2018-01" db="EMBL/GenBank/DDBJ databases">
        <title>Direct submission.</title>
        <authorList>
            <person name="Ciacci N."/>
        </authorList>
    </citation>
    <scope>NUCLEOTIDE SEQUENCE [LARGE SCALE GENOMIC DNA]</scope>
</reference>
<comment type="function">
    <text evidence="1">Involved in countering a host defense mechanism which, following viral infection, activates the host anticodon nuclease and shuts off viral translation. Repairs 5'-PO4 and 3'-OH groups in the cleaved host tRNA.</text>
</comment>
<dbReference type="GO" id="GO:0003972">
    <property type="term" value="F:RNA ligase (ATP) activity"/>
    <property type="evidence" value="ECO:0007669"/>
    <property type="project" value="UniProtKB-UniRule"/>
</dbReference>
<name>A0A2I6UFW6_9CAUD</name>
<feature type="site" description="Essential for RNA ligase activity" evidence="1 5">
    <location>
        <position position="248"/>
    </location>
</feature>
<dbReference type="GO" id="GO:0046872">
    <property type="term" value="F:metal ion binding"/>
    <property type="evidence" value="ECO:0007669"/>
    <property type="project" value="UniProtKB-UniRule"/>
</dbReference>
<dbReference type="GO" id="GO:0005524">
    <property type="term" value="F:ATP binding"/>
    <property type="evidence" value="ECO:0007669"/>
    <property type="project" value="UniProtKB-UniRule"/>
</dbReference>
<keyword evidence="1" id="KW-1259">Evasion of bacteria-mediated translation shutoff by virus</keyword>
<feature type="domain" description="T4 RNA ligase 1-like N-terminal" evidence="6">
    <location>
        <begin position="53"/>
        <end position="248"/>
    </location>
</feature>
<comment type="similarity">
    <text evidence="1">Belongs to the Tequatrovirus RNA ligase 1 family.</text>
</comment>
<evidence type="ECO:0000313" key="9">
    <source>
        <dbReference type="Proteomes" id="UP000240294"/>
    </source>
</evidence>
<keyword evidence="9" id="KW-1185">Reference proteome</keyword>
<dbReference type="Gene3D" id="1.10.3550.20">
    <property type="match status" value="1"/>
</dbReference>
<evidence type="ECO:0000256" key="1">
    <source>
        <dbReference type="HAMAP-Rule" id="MF_04149"/>
    </source>
</evidence>
<dbReference type="Pfam" id="PF20819">
    <property type="entry name" value="T4_Rnl1_C"/>
    <property type="match status" value="1"/>
</dbReference>
<sequence>MIELYDNLMAVCNKTEASKFFYKDVTGRYGTKFRIFSYHYASYSDWLLDGALEARGIMFEMDDNGPVRIASRPMEKFFNLNENPFTMNLDLSKIQYVMDKADGSLISTYCEGDKVLVKSKTSTISEQAFAAERLLYQDKYLPLYLKMEELAPKGYTFNLEYAAPSNRIVLYYDEPTIFLLNVRHNDTGEYVPYEDLYADAVLRQYLIPSHVVDDGEAWVKETRKAEGIEGYIAVLESGQRFKLKTDWYCLLHHTKDSITSNERLYEAIVGGAADDLRAMFDGDTYAVSKIAAFESEYIQYLSNALLVIQGYYNAMRGRDRKDYAIKGQETATKVGTPELFNLMMQMYAGTMTSEAMVKGIEKAFLKVWTKYVPALYSKEIQMIEE</sequence>
<feature type="binding site" evidence="1 3">
    <location>
        <position position="160"/>
    </location>
    <ligand>
        <name>ATP</name>
        <dbReference type="ChEBI" id="CHEBI:30616"/>
    </ligand>
</feature>
<dbReference type="EC" id="6.5.1.3" evidence="1"/>
<keyword evidence="1 3" id="KW-0067">ATP-binding</keyword>
<comment type="cofactor">
    <cofactor evidence="1">
        <name>Mg(2+)</name>
        <dbReference type="ChEBI" id="CHEBI:18420"/>
    </cofactor>
    <text evidence="1">Binds 2 magnesium ions that perform the catalytic activity via a two-metal mechanism. One of the catalytic Mg(2+), which is coordinated by 5 water molecules, engages the lysine nucleophile and the ATP alpha phosphate while the Mg(2+) orients the PPi leaving group.</text>
</comment>
<feature type="binding site" evidence="1 3">
    <location>
        <position position="244"/>
    </location>
    <ligand>
        <name>ATP</name>
        <dbReference type="ChEBI" id="CHEBI:30616"/>
    </ligand>
</feature>
<gene>
    <name evidence="8" type="ORF">vBKpnF48_181</name>
</gene>
<feature type="binding site" evidence="1 3">
    <location>
        <position position="55"/>
    </location>
    <ligand>
        <name>ATP</name>
        <dbReference type="ChEBI" id="CHEBI:30616"/>
    </ligand>
</feature>
<dbReference type="InterPro" id="IPR012648">
    <property type="entry name" value="Rnl1"/>
</dbReference>
<dbReference type="NCBIfam" id="TIGR02308">
    <property type="entry name" value="RNA_lig_T4_1"/>
    <property type="match status" value="1"/>
</dbReference>
<keyword evidence="1" id="KW-0945">Host-virus interaction</keyword>
<feature type="active site" description="N6-AMP-lysine intermediate" evidence="1 2">
    <location>
        <position position="100"/>
    </location>
</feature>
<dbReference type="Proteomes" id="UP000240294">
    <property type="component" value="Genome"/>
</dbReference>
<keyword evidence="1 4" id="KW-0479">Metal-binding</keyword>
<feature type="site" description="Essential for RNA ligase activity" evidence="1 5">
    <location>
        <position position="160"/>
    </location>
</feature>
<dbReference type="EMBL" id="MG746602">
    <property type="protein sequence ID" value="AUO78806.1"/>
    <property type="molecule type" value="Genomic_DNA"/>
</dbReference>
<evidence type="ECO:0000259" key="6">
    <source>
        <dbReference type="Pfam" id="PF09511"/>
    </source>
</evidence>
<comment type="catalytic activity">
    <reaction evidence="1">
        <text>ATP + (ribonucleotide)n-3'-hydroxyl + 5'-phospho-(ribonucleotide)m = (ribonucleotide)n+m + AMP + diphosphate.</text>
        <dbReference type="EC" id="6.5.1.3"/>
    </reaction>
</comment>
<dbReference type="Pfam" id="PF09511">
    <property type="entry name" value="RNA_lig_T4_1"/>
    <property type="match status" value="1"/>
</dbReference>
<keyword evidence="1 4" id="KW-0460">Magnesium</keyword>
<dbReference type="HAMAP" id="MF_04149">
    <property type="entry name" value="RNALIG_T4"/>
    <property type="match status" value="1"/>
</dbReference>
<organism evidence="8 9">
    <name type="scientific">Klebsiella phage vB_Kpn_F48</name>
    <dbReference type="NCBI Taxonomy" id="2070028"/>
    <lineage>
        <taxon>Viruses</taxon>
        <taxon>Duplodnaviria</taxon>
        <taxon>Heunggongvirae</taxon>
        <taxon>Uroviricota</taxon>
        <taxon>Caudoviricetes</taxon>
        <taxon>Marfavirus</taxon>
        <taxon>Marfavirus F48</taxon>
    </lineage>
</organism>
<evidence type="ECO:0000313" key="8">
    <source>
        <dbReference type="EMBL" id="AUO78806.1"/>
    </source>
</evidence>
<feature type="binding site" evidence="1 3">
    <location>
        <position position="242"/>
    </location>
    <ligand>
        <name>ATP</name>
        <dbReference type="ChEBI" id="CHEBI:30616"/>
    </ligand>
</feature>
<evidence type="ECO:0000256" key="2">
    <source>
        <dbReference type="PIRSR" id="PIRSR612648-1"/>
    </source>
</evidence>
<dbReference type="InterPro" id="IPR019039">
    <property type="entry name" value="T4-Rnl1-like_N"/>
</dbReference>
<feature type="binding site" evidence="1 3">
    <location>
        <position position="38"/>
    </location>
    <ligand>
        <name>ATP</name>
        <dbReference type="ChEBI" id="CHEBI:30616"/>
    </ligand>
</feature>
<proteinExistence type="inferred from homology"/>
<keyword evidence="1 8" id="KW-0436">Ligase</keyword>
<keyword evidence="1" id="KW-0692">RNA repair</keyword>
<evidence type="ECO:0000259" key="7">
    <source>
        <dbReference type="Pfam" id="PF20819"/>
    </source>
</evidence>
<evidence type="ECO:0000256" key="5">
    <source>
        <dbReference type="PIRSR" id="PIRSR612648-4"/>
    </source>
</evidence>
<evidence type="ECO:0000256" key="4">
    <source>
        <dbReference type="PIRSR" id="PIRSR612648-3"/>
    </source>
</evidence>
<keyword evidence="1 3" id="KW-0547">Nucleotide-binding</keyword>
<evidence type="ECO:0000256" key="3">
    <source>
        <dbReference type="PIRSR" id="PIRSR612648-2"/>
    </source>
</evidence>
<dbReference type="InterPro" id="IPR049042">
    <property type="entry name" value="T4_Rnl1_C"/>
</dbReference>
<dbReference type="GO" id="GO:0042245">
    <property type="term" value="P:RNA repair"/>
    <property type="evidence" value="ECO:0007669"/>
    <property type="project" value="UniProtKB-UniRule"/>
</dbReference>
<feature type="binding site" evidence="1 3">
    <location>
        <position position="76"/>
    </location>
    <ligand>
        <name>ATP</name>
        <dbReference type="ChEBI" id="CHEBI:30616"/>
    </ligand>
</feature>
<feature type="domain" description="T4 RNA ligase 1 C-terminal" evidence="7">
    <location>
        <begin position="255"/>
        <end position="376"/>
    </location>
</feature>